<dbReference type="Pfam" id="PF05164">
    <property type="entry name" value="ZapA"/>
    <property type="match status" value="1"/>
</dbReference>
<proteinExistence type="inferred from homology"/>
<name>A0A378JR45_9GAMM</name>
<protein>
    <recommendedName>
        <fullName evidence="3">Cell division protein ZapA</fullName>
    </recommendedName>
    <alternativeName>
        <fullName evidence="11">Z ring-associated protein ZapA</fullName>
    </alternativeName>
</protein>
<gene>
    <name evidence="13" type="primary">zapA</name>
    <name evidence="12" type="ORF">Lmor_1926</name>
    <name evidence="13" type="ORF">NCTC12239_00090</name>
</gene>
<dbReference type="PANTHER" id="PTHR34981">
    <property type="entry name" value="CELL DIVISION PROTEIN ZAPA"/>
    <property type="match status" value="1"/>
</dbReference>
<dbReference type="AlphaFoldDB" id="A0A378JR45"/>
<evidence type="ECO:0000313" key="13">
    <source>
        <dbReference type="EMBL" id="STX61185.1"/>
    </source>
</evidence>
<keyword evidence="14" id="KW-1185">Reference proteome</keyword>
<evidence type="ECO:0000313" key="12">
    <source>
        <dbReference type="EMBL" id="KTD33944.1"/>
    </source>
</evidence>
<comment type="subcellular location">
    <subcellularLocation>
        <location evidence="1">Cytoplasm</location>
    </subcellularLocation>
</comment>
<evidence type="ECO:0000256" key="8">
    <source>
        <dbReference type="ARBA" id="ARBA00023306"/>
    </source>
</evidence>
<sequence>MTPIKSCKVKILNKSYEIKCPEGEEGNLLLAAEKLNEQMQINKSKFKMLDNFHNLLLAALDIGHELILCKTEQEQQRLKVTQFITSLENKINKTVGGEADNMPQTD</sequence>
<dbReference type="InterPro" id="IPR042233">
    <property type="entry name" value="Cell_div_ZapA_N"/>
</dbReference>
<dbReference type="STRING" id="39962.Lmor_1926"/>
<evidence type="ECO:0000256" key="11">
    <source>
        <dbReference type="ARBA" id="ARBA00033158"/>
    </source>
</evidence>
<dbReference type="Proteomes" id="UP000054985">
    <property type="component" value="Unassembled WGS sequence"/>
</dbReference>
<evidence type="ECO:0000313" key="14">
    <source>
        <dbReference type="Proteomes" id="UP000054985"/>
    </source>
</evidence>
<dbReference type="GO" id="GO:0030428">
    <property type="term" value="C:cell septum"/>
    <property type="evidence" value="ECO:0007669"/>
    <property type="project" value="TreeGrafter"/>
</dbReference>
<dbReference type="InterPro" id="IPR007838">
    <property type="entry name" value="Cell_div_ZapA-like"/>
</dbReference>
<dbReference type="GO" id="GO:0032153">
    <property type="term" value="C:cell division site"/>
    <property type="evidence" value="ECO:0007669"/>
    <property type="project" value="TreeGrafter"/>
</dbReference>
<dbReference type="Gene3D" id="3.30.160.880">
    <property type="entry name" value="Cell division protein ZapA protomer, N-terminal domain"/>
    <property type="match status" value="1"/>
</dbReference>
<evidence type="ECO:0000256" key="10">
    <source>
        <dbReference type="ARBA" id="ARBA00026068"/>
    </source>
</evidence>
<dbReference type="GO" id="GO:0000921">
    <property type="term" value="P:septin ring assembly"/>
    <property type="evidence" value="ECO:0007669"/>
    <property type="project" value="TreeGrafter"/>
</dbReference>
<dbReference type="GO" id="GO:0000917">
    <property type="term" value="P:division septum assembly"/>
    <property type="evidence" value="ECO:0007669"/>
    <property type="project" value="UniProtKB-KW"/>
</dbReference>
<comment type="similarity">
    <text evidence="2">Belongs to the ZapA family. Type 1 subfamily.</text>
</comment>
<dbReference type="EMBL" id="UGOG01000001">
    <property type="protein sequence ID" value="STX61185.1"/>
    <property type="molecule type" value="Genomic_DNA"/>
</dbReference>
<evidence type="ECO:0000256" key="7">
    <source>
        <dbReference type="ARBA" id="ARBA00023210"/>
    </source>
</evidence>
<reference evidence="12 14" key="1">
    <citation type="submission" date="2015-11" db="EMBL/GenBank/DDBJ databases">
        <title>Genomic analysis of 38 Legionella species identifies large and diverse effector repertoires.</title>
        <authorList>
            <person name="Burstein D."/>
            <person name="Amaro F."/>
            <person name="Zusman T."/>
            <person name="Lifshitz Z."/>
            <person name="Cohen O."/>
            <person name="Gilbert J.A."/>
            <person name="Pupko T."/>
            <person name="Shuman H.A."/>
            <person name="Segal G."/>
        </authorList>
    </citation>
    <scope>NUCLEOTIDE SEQUENCE [LARGE SCALE GENOMIC DNA]</scope>
    <source>
        <strain evidence="12 14">ATCC 43877</strain>
    </source>
</reference>
<evidence type="ECO:0000256" key="9">
    <source>
        <dbReference type="ARBA" id="ARBA00024910"/>
    </source>
</evidence>
<evidence type="ECO:0000256" key="3">
    <source>
        <dbReference type="ARBA" id="ARBA00015195"/>
    </source>
</evidence>
<keyword evidence="8" id="KW-0131">Cell cycle</keyword>
<dbReference type="RefSeq" id="WP_028384018.1">
    <property type="nucleotide sequence ID" value="NZ_CAAAJG010000027.1"/>
</dbReference>
<dbReference type="GO" id="GO:0005829">
    <property type="term" value="C:cytosol"/>
    <property type="evidence" value="ECO:0007669"/>
    <property type="project" value="TreeGrafter"/>
</dbReference>
<dbReference type="OrthoDB" id="5772359at2"/>
<evidence type="ECO:0000256" key="5">
    <source>
        <dbReference type="ARBA" id="ARBA00022618"/>
    </source>
</evidence>
<dbReference type="InterPro" id="IPR036192">
    <property type="entry name" value="Cell_div_ZapA-like_sf"/>
</dbReference>
<dbReference type="PANTHER" id="PTHR34981:SF1">
    <property type="entry name" value="CELL DIVISION PROTEIN ZAPA"/>
    <property type="match status" value="1"/>
</dbReference>
<dbReference type="GO" id="GO:0043093">
    <property type="term" value="P:FtsZ-dependent cytokinesis"/>
    <property type="evidence" value="ECO:0007669"/>
    <property type="project" value="TreeGrafter"/>
</dbReference>
<dbReference type="SUPFAM" id="SSF102829">
    <property type="entry name" value="Cell division protein ZapA-like"/>
    <property type="match status" value="1"/>
</dbReference>
<dbReference type="EMBL" id="LNYN01000021">
    <property type="protein sequence ID" value="KTD33944.1"/>
    <property type="molecule type" value="Genomic_DNA"/>
</dbReference>
<keyword evidence="5 13" id="KW-0132">Cell division</keyword>
<reference evidence="13 15" key="2">
    <citation type="submission" date="2018-06" db="EMBL/GenBank/DDBJ databases">
        <authorList>
            <consortium name="Pathogen Informatics"/>
            <person name="Doyle S."/>
        </authorList>
    </citation>
    <scope>NUCLEOTIDE SEQUENCE [LARGE SCALE GENOMIC DNA]</scope>
    <source>
        <strain evidence="13 15">NCTC12239</strain>
    </source>
</reference>
<dbReference type="Gene3D" id="1.20.5.50">
    <property type="match status" value="1"/>
</dbReference>
<evidence type="ECO:0000256" key="4">
    <source>
        <dbReference type="ARBA" id="ARBA00022490"/>
    </source>
</evidence>
<keyword evidence="6" id="KW-0175">Coiled coil</keyword>
<organism evidence="13 15">
    <name type="scientific">Legionella moravica</name>
    <dbReference type="NCBI Taxonomy" id="39962"/>
    <lineage>
        <taxon>Bacteria</taxon>
        <taxon>Pseudomonadati</taxon>
        <taxon>Pseudomonadota</taxon>
        <taxon>Gammaproteobacteria</taxon>
        <taxon>Legionellales</taxon>
        <taxon>Legionellaceae</taxon>
        <taxon>Legionella</taxon>
    </lineage>
</organism>
<accession>A0A378JR45</accession>
<keyword evidence="7" id="KW-0717">Septation</keyword>
<evidence type="ECO:0000256" key="2">
    <source>
        <dbReference type="ARBA" id="ARBA00010074"/>
    </source>
</evidence>
<evidence type="ECO:0000313" key="15">
    <source>
        <dbReference type="Proteomes" id="UP000254040"/>
    </source>
</evidence>
<evidence type="ECO:0000256" key="1">
    <source>
        <dbReference type="ARBA" id="ARBA00004496"/>
    </source>
</evidence>
<comment type="function">
    <text evidence="9">Activator of cell division through the inhibition of FtsZ GTPase activity, therefore promoting FtsZ assembly into bundles of protofilaments necessary for the formation of the division Z ring. It is recruited early at mid-cell but it is not essential for cell division.</text>
</comment>
<dbReference type="Proteomes" id="UP000254040">
    <property type="component" value="Unassembled WGS sequence"/>
</dbReference>
<comment type="subunit">
    <text evidence="10">Homodimer. Interacts with FtsZ.</text>
</comment>
<keyword evidence="4" id="KW-0963">Cytoplasm</keyword>
<evidence type="ECO:0000256" key="6">
    <source>
        <dbReference type="ARBA" id="ARBA00023054"/>
    </source>
</evidence>